<dbReference type="KEGG" id="crq:GCK72_000009"/>
<dbReference type="PANTHER" id="PTHR36936:SF2">
    <property type="entry name" value="C2H2-TYPE DOMAIN-CONTAINING PROTEIN"/>
    <property type="match status" value="1"/>
</dbReference>
<organism evidence="2 3">
    <name type="scientific">Caenorhabditis remanei</name>
    <name type="common">Caenorhabditis vulgaris</name>
    <dbReference type="NCBI Taxonomy" id="31234"/>
    <lineage>
        <taxon>Eukaryota</taxon>
        <taxon>Metazoa</taxon>
        <taxon>Ecdysozoa</taxon>
        <taxon>Nematoda</taxon>
        <taxon>Chromadorea</taxon>
        <taxon>Rhabditida</taxon>
        <taxon>Rhabditina</taxon>
        <taxon>Rhabditomorpha</taxon>
        <taxon>Rhabditoidea</taxon>
        <taxon>Rhabditidae</taxon>
        <taxon>Peloderinae</taxon>
        <taxon>Caenorhabditis</taxon>
    </lineage>
</organism>
<sequence length="341" mass="39615">MVSGKAIYKHNDGYILLDDLESWYARGLVESDDKIRIFEIGGNGSCETYTVGTLVKTYEEEYPFRRVPRFFSSVENKENSTPKTSFASSQNSALPNDKKTEQRIQVYHRPAKTIPVSKKSSIRNQVTYPNQSDKVRRTSDVEQTSDTEAEQFEPKLCVPNKSKKGDMITGDDVVDEMKKLKSALWKQRLDRLAKSIPVAQKSSIWNRVTYPNKLDRIKQTSDTESEQSEPKFPLFYVPKKKSKKGDMITGDDVVDEMKKLKSAFPMKDWKASDDEHFDFLKQTDSKKIRCHICNILPACPSHAIHHLFRKQHIREMANYEMPRKAFEFWTQHFDKCNQKKH</sequence>
<dbReference type="CTD" id="9815329"/>
<feature type="compositionally biased region" description="Polar residues" evidence="1">
    <location>
        <begin position="81"/>
        <end position="94"/>
    </location>
</feature>
<protein>
    <submittedName>
        <fullName evidence="2">Uncharacterized protein</fullName>
    </submittedName>
</protein>
<dbReference type="RefSeq" id="XP_003100680.2">
    <property type="nucleotide sequence ID" value="XM_003100632.2"/>
</dbReference>
<reference evidence="2 3" key="1">
    <citation type="submission" date="2019-12" db="EMBL/GenBank/DDBJ databases">
        <title>Chromosome-level assembly of the Caenorhabditis remanei genome.</title>
        <authorList>
            <person name="Teterina A.A."/>
            <person name="Willis J.H."/>
            <person name="Phillips P.C."/>
        </authorList>
    </citation>
    <scope>NUCLEOTIDE SEQUENCE [LARGE SCALE GENOMIC DNA]</scope>
    <source>
        <strain evidence="2 3">PX506</strain>
        <tissue evidence="2">Whole organism</tissue>
    </source>
</reference>
<evidence type="ECO:0000256" key="1">
    <source>
        <dbReference type="SAM" id="MobiDB-lite"/>
    </source>
</evidence>
<dbReference type="AlphaFoldDB" id="A0A6A5HPG6"/>
<dbReference type="GeneID" id="9815329"/>
<name>A0A6A5HPG6_CAERE</name>
<gene>
    <name evidence="2" type="ORF">GCK72_000009</name>
</gene>
<feature type="compositionally biased region" description="Polar residues" evidence="1">
    <location>
        <begin position="118"/>
        <end position="132"/>
    </location>
</feature>
<comment type="caution">
    <text evidence="2">The sequence shown here is derived from an EMBL/GenBank/DDBJ whole genome shotgun (WGS) entry which is preliminary data.</text>
</comment>
<evidence type="ECO:0000313" key="3">
    <source>
        <dbReference type="Proteomes" id="UP000483820"/>
    </source>
</evidence>
<dbReference type="Proteomes" id="UP000483820">
    <property type="component" value="Chromosome I"/>
</dbReference>
<proteinExistence type="predicted"/>
<feature type="region of interest" description="Disordered" evidence="1">
    <location>
        <begin position="118"/>
        <end position="151"/>
    </location>
</feature>
<evidence type="ECO:0000313" key="2">
    <source>
        <dbReference type="EMBL" id="KAF1768197.1"/>
    </source>
</evidence>
<accession>A0A6A5HPG6</accession>
<dbReference type="PANTHER" id="PTHR36936">
    <property type="entry name" value="PROTEIN CBG25168"/>
    <property type="match status" value="1"/>
</dbReference>
<feature type="region of interest" description="Disordered" evidence="1">
    <location>
        <begin position="75"/>
        <end position="98"/>
    </location>
</feature>
<dbReference type="EMBL" id="WUAV01000001">
    <property type="protein sequence ID" value="KAF1768197.1"/>
    <property type="molecule type" value="Genomic_DNA"/>
</dbReference>